<accession>A0A433SI16</accession>
<organism evidence="2 3">
    <name type="scientific">Saezia sanguinis</name>
    <dbReference type="NCBI Taxonomy" id="1965230"/>
    <lineage>
        <taxon>Bacteria</taxon>
        <taxon>Pseudomonadati</taxon>
        <taxon>Pseudomonadota</taxon>
        <taxon>Betaproteobacteria</taxon>
        <taxon>Burkholderiales</taxon>
        <taxon>Saeziaceae</taxon>
        <taxon>Saezia</taxon>
    </lineage>
</organism>
<reference evidence="2 3" key="1">
    <citation type="submission" date="2018-01" db="EMBL/GenBank/DDBJ databases">
        <title>Saezia sanguinis gen. nov., sp. nov., in the order Burkholderiales isolated from human blood.</title>
        <authorList>
            <person name="Medina-Pascual M.J."/>
            <person name="Valdezate S."/>
            <person name="Monzon S."/>
            <person name="Cuesta I."/>
            <person name="Carrasco G."/>
            <person name="Villalon P."/>
            <person name="Saez-Nieto J.A."/>
        </authorList>
    </citation>
    <scope>NUCLEOTIDE SEQUENCE [LARGE SCALE GENOMIC DNA]</scope>
    <source>
        <strain evidence="2 3">CNM695-12</strain>
    </source>
</reference>
<dbReference type="Proteomes" id="UP000286947">
    <property type="component" value="Unassembled WGS sequence"/>
</dbReference>
<evidence type="ECO:0000313" key="2">
    <source>
        <dbReference type="EMBL" id="RUS68366.1"/>
    </source>
</evidence>
<evidence type="ECO:0000313" key="3">
    <source>
        <dbReference type="Proteomes" id="UP000286947"/>
    </source>
</evidence>
<sequence length="166" mass="18730">MMSQEVLLPHPPGINEENGAHLYVIIDCAQLAEDFYPAVTKEPNIVSRSLFIGTPHAVSVEAGPLLVQVDTKKNADFVEKILAIEDQKPAVVWLWSEKEFKPLCGQLRSLLFGELENGKKMFFRYYDPRCLEGLIAVFKEDAVASKMLADVLVWALKKDGQYQYLT</sequence>
<name>A0A433SI16_9BURK</name>
<feature type="domain" description="DUF4123" evidence="1">
    <location>
        <begin position="22"/>
        <end position="141"/>
    </location>
</feature>
<dbReference type="Pfam" id="PF13503">
    <property type="entry name" value="DUF4123"/>
    <property type="match status" value="1"/>
</dbReference>
<dbReference type="EMBL" id="PQSP01000001">
    <property type="protein sequence ID" value="RUS68366.1"/>
    <property type="molecule type" value="Genomic_DNA"/>
</dbReference>
<dbReference type="InterPro" id="IPR025391">
    <property type="entry name" value="DUF4123"/>
</dbReference>
<protein>
    <recommendedName>
        <fullName evidence="1">DUF4123 domain-containing protein</fullName>
    </recommendedName>
</protein>
<gene>
    <name evidence="2" type="ORF">CUZ56_00857</name>
</gene>
<proteinExistence type="predicted"/>
<evidence type="ECO:0000259" key="1">
    <source>
        <dbReference type="Pfam" id="PF13503"/>
    </source>
</evidence>
<dbReference type="AlphaFoldDB" id="A0A433SI16"/>
<keyword evidence="3" id="KW-1185">Reference proteome</keyword>
<dbReference type="RefSeq" id="WP_162615245.1">
    <property type="nucleotide sequence ID" value="NZ_PQSP01000001.1"/>
</dbReference>
<comment type="caution">
    <text evidence="2">The sequence shown here is derived from an EMBL/GenBank/DDBJ whole genome shotgun (WGS) entry which is preliminary data.</text>
</comment>